<dbReference type="Pfam" id="PF02836">
    <property type="entry name" value="Glyco_hydro_2_C"/>
    <property type="match status" value="1"/>
</dbReference>
<evidence type="ECO:0000259" key="9">
    <source>
        <dbReference type="SMART" id="SM01038"/>
    </source>
</evidence>
<dbReference type="Pfam" id="PF00703">
    <property type="entry name" value="Glyco_hydro_2"/>
    <property type="match status" value="1"/>
</dbReference>
<evidence type="ECO:0000256" key="5">
    <source>
        <dbReference type="ARBA" id="ARBA00023295"/>
    </source>
</evidence>
<keyword evidence="7" id="KW-0732">Signal</keyword>
<dbReference type="InterPro" id="IPR006102">
    <property type="entry name" value="Ig-like_GH2"/>
</dbReference>
<dbReference type="PANTHER" id="PTHR46323">
    <property type="entry name" value="BETA-GALACTOSIDASE"/>
    <property type="match status" value="1"/>
</dbReference>
<dbReference type="InterPro" id="IPR013783">
    <property type="entry name" value="Ig-like_fold"/>
</dbReference>
<dbReference type="SMART" id="SM01038">
    <property type="entry name" value="Bgal_small_N"/>
    <property type="match status" value="1"/>
</dbReference>
<keyword evidence="4" id="KW-0378">Hydrolase</keyword>
<dbReference type="Pfam" id="PF02929">
    <property type="entry name" value="Bgal_small_N"/>
    <property type="match status" value="1"/>
</dbReference>
<dbReference type="EC" id="3.2.1.23" evidence="3"/>
<dbReference type="InterPro" id="IPR006101">
    <property type="entry name" value="Glyco_hydro_2"/>
</dbReference>
<comment type="caution">
    <text evidence="10">The sequence shown here is derived from an EMBL/GenBank/DDBJ whole genome shotgun (WGS) entry which is preliminary data.</text>
</comment>
<dbReference type="InterPro" id="IPR011013">
    <property type="entry name" value="Gal_mutarotase_sf_dom"/>
</dbReference>
<dbReference type="SUPFAM" id="SSF49785">
    <property type="entry name" value="Galactose-binding domain-like"/>
    <property type="match status" value="2"/>
</dbReference>
<dbReference type="PRINTS" id="PR00132">
    <property type="entry name" value="GLHYDRLASE2"/>
</dbReference>
<dbReference type="InterPro" id="IPR008979">
    <property type="entry name" value="Galactose-bd-like_sf"/>
</dbReference>
<dbReference type="InterPro" id="IPR013320">
    <property type="entry name" value="ConA-like_dom_sf"/>
</dbReference>
<gene>
    <name evidence="10" type="ORF">JIN82_04665</name>
</gene>
<dbReference type="Gene3D" id="2.60.120.260">
    <property type="entry name" value="Galactose-binding domain-like"/>
    <property type="match status" value="1"/>
</dbReference>
<evidence type="ECO:0000256" key="7">
    <source>
        <dbReference type="SAM" id="SignalP"/>
    </source>
</evidence>
<feature type="domain" description="Beta galactosidase small chain/" evidence="9">
    <location>
        <begin position="1123"/>
        <end position="1396"/>
    </location>
</feature>
<keyword evidence="11" id="KW-1185">Reference proteome</keyword>
<dbReference type="SUPFAM" id="SSF49303">
    <property type="entry name" value="beta-Galactosidase/glucuronidase domain"/>
    <property type="match status" value="2"/>
</dbReference>
<evidence type="ECO:0000313" key="10">
    <source>
        <dbReference type="EMBL" id="MBK1790448.1"/>
    </source>
</evidence>
<dbReference type="GO" id="GO:0004565">
    <property type="term" value="F:beta-galactosidase activity"/>
    <property type="evidence" value="ECO:0007669"/>
    <property type="project" value="UniProtKB-EC"/>
</dbReference>
<comment type="catalytic activity">
    <reaction evidence="1">
        <text>Hydrolysis of terminal non-reducing beta-D-galactose residues in beta-D-galactosides.</text>
        <dbReference type="EC" id="3.2.1.23"/>
    </reaction>
</comment>
<dbReference type="InterPro" id="IPR014718">
    <property type="entry name" value="GH-type_carb-bd"/>
</dbReference>
<evidence type="ECO:0000256" key="4">
    <source>
        <dbReference type="ARBA" id="ARBA00022801"/>
    </source>
</evidence>
<dbReference type="Gene3D" id="2.60.120.1060">
    <property type="entry name" value="NPCBM/NEW2 domain"/>
    <property type="match status" value="1"/>
</dbReference>
<sequence>MRNTLLSPLALPLSILCGSSLYAADEQLPFTELEAIEINSGWGEVTPNKSISGNKLTIDGKSYDTGIGVHSPSDIIYPVPKGAERFTVTAGLDDAIAPKGSVELSIWGGRDSSYLDEYANSPKLIKTKRSHHFDIKLPEDARVIVLRTGDGGDGNGKDHVNWVNATFHSSTAMTARSGDGGSDVEDITNTSAPKSLSEAEVWNNPEIVEINRLAPRAHFTAFPDIKSAKSTNTSPWNKSLNGDWDFHWSVNPASRPLDFYKTDYSTSSWDKIKVPSNWQMQGYGVPIYNNSLYPFNPTPPFIDQTFNPVGSYKRTFTVPADWDKKRVLIHFAGVDSSVKLWINGQEVGYAEGSRTPSEFDITKFLKSGENQLAVEVVRFSSAAWLEDQDFYRLSGIFRDVSLICHNPEQNIRDFKLVTELDNQYQNAQLNLEIELENATAGSVEIQLEDSNGKSILSHSQKITGKQLEISQPVIQPKLWSAELPNLYNLYITHKDSSGKVIEVIPWRFGFRSVEIKDDRLRVNGQPIVIAGVNRHEHSAIGGHYITREEMIKDIVTMKQLNFNAVRTAHYPNDPVFYALCDEYGLYVADEANVEAHGFQKIATDPMFAASHQHRMQRMVIRDKNFTSVISWSLGNESGSGGNHNDNYTWTKQNDYRPVAYQRHGSNDFTDYSTPFYKDPENLAAYARKKGNTKPLIQCEYAHAMGNSTGNMREYWDIHWEENVCQGGYAWDWMDQGLQLDTPERSWIQLDKYPNGLHLMEGAQANKSGLRGILYLNRDTEASLSDSWSVDMQLTSPPKTSDSAAYFPLFSRDSGSGALFIEDNQLVYQVFSGVLTKVTATLPDAFFDGKKHQLQFVKNSSELSFYLDGKLFKKEAVSAKSSQRSKGMFAFGPGVGTGLVPARIADSAPTMASIKVVQGAVDPAKPTQPNEVVFDFDFTQPFKVVHSRPAGGHFFAYGGYFENRRGRRNDDNFCMNGVVDSICQPHPGGNTFKYVQQPFATTLSDAKSWQFTIRNRNFFAPLDDSVQAAWTLTENGKVIDQGQLENLQLAPQQETSITLPVKSFKQLAGAEYRVQFRYSLTKETSWSPAGHLIAWDDFQVAYQEVAPQFTEGQLKLNKNADITTVSGSDFELKFDHKLGTLVSFSKSGKDLLAGPMLPDFWRALTDNDKGAKGKNTRIKDTKWKTANQLNDVKVEVKQNSPSHVTISSSAKLSTVAANYSLNFDVYGDGQVVVNAKMQPTAKDESLMLRFGLQTPVAKNLSQIDWYGHGPLETYQDRNYEIIGNYSRSVDEMFVDYSEPQEYGNIHGVRRALLHDGSGHGIEVIASAAKPVEFSARRYPHAEISRWKYGYQLPPSDEVYMNIDYKQMGVGGNNSWGKIALEPYHLPVQEYAYQFILKAK</sequence>
<dbReference type="EMBL" id="JAENIM010000021">
    <property type="protein sequence ID" value="MBK1790448.1"/>
    <property type="molecule type" value="Genomic_DNA"/>
</dbReference>
<accession>A0A8J7MC99</accession>
<dbReference type="PANTHER" id="PTHR46323:SF2">
    <property type="entry name" value="BETA-GALACTOSIDASE"/>
    <property type="match status" value="1"/>
</dbReference>
<comment type="similarity">
    <text evidence="2">Belongs to the glycosyl hydrolase 2 family.</text>
</comment>
<dbReference type="GO" id="GO:0009341">
    <property type="term" value="C:beta-galactosidase complex"/>
    <property type="evidence" value="ECO:0007669"/>
    <property type="project" value="InterPro"/>
</dbReference>
<dbReference type="InterPro" id="IPR038637">
    <property type="entry name" value="NPCBM_sf"/>
</dbReference>
<dbReference type="InterPro" id="IPR036156">
    <property type="entry name" value="Beta-gal/glucu_dom_sf"/>
</dbReference>
<dbReference type="SUPFAM" id="SSF74650">
    <property type="entry name" value="Galactose mutarotase-like"/>
    <property type="match status" value="1"/>
</dbReference>
<dbReference type="Proteomes" id="UP000624703">
    <property type="component" value="Unassembled WGS sequence"/>
</dbReference>
<dbReference type="FunFam" id="2.60.40.10:FF:000680">
    <property type="entry name" value="Beta-galactosidase"/>
    <property type="match status" value="1"/>
</dbReference>
<evidence type="ECO:0000256" key="6">
    <source>
        <dbReference type="ARBA" id="ARBA00032230"/>
    </source>
</evidence>
<reference evidence="10" key="1">
    <citation type="submission" date="2021-01" db="EMBL/GenBank/DDBJ databases">
        <title>Modified the classification status of verrucomicrobia.</title>
        <authorList>
            <person name="Feng X."/>
        </authorList>
    </citation>
    <scope>NUCLEOTIDE SEQUENCE</scope>
    <source>
        <strain evidence="10">_KCTC 22039</strain>
    </source>
</reference>
<dbReference type="InterPro" id="IPR017853">
    <property type="entry name" value="GH"/>
</dbReference>
<dbReference type="InterPro" id="IPR032312">
    <property type="entry name" value="LacZ_4"/>
</dbReference>
<dbReference type="SUPFAM" id="SSF49899">
    <property type="entry name" value="Concanavalin A-like lectins/glucanases"/>
    <property type="match status" value="1"/>
</dbReference>
<proteinExistence type="inferred from homology"/>
<dbReference type="RefSeq" id="WP_200310478.1">
    <property type="nucleotide sequence ID" value="NZ_JAENIM010000021.1"/>
</dbReference>
<dbReference type="GO" id="GO:0030246">
    <property type="term" value="F:carbohydrate binding"/>
    <property type="evidence" value="ECO:0007669"/>
    <property type="project" value="InterPro"/>
</dbReference>
<protein>
    <recommendedName>
        <fullName evidence="3">beta-galactosidase</fullName>
        <ecNumber evidence="3">3.2.1.23</ecNumber>
    </recommendedName>
    <alternativeName>
        <fullName evidence="6">Lactase</fullName>
    </alternativeName>
</protein>
<evidence type="ECO:0000256" key="1">
    <source>
        <dbReference type="ARBA" id="ARBA00001412"/>
    </source>
</evidence>
<feature type="signal peptide" evidence="7">
    <location>
        <begin position="1"/>
        <end position="23"/>
    </location>
</feature>
<evidence type="ECO:0000256" key="2">
    <source>
        <dbReference type="ARBA" id="ARBA00007401"/>
    </source>
</evidence>
<dbReference type="InterPro" id="IPR006103">
    <property type="entry name" value="Glyco_hydro_2_cat"/>
</dbReference>
<dbReference type="InterPro" id="IPR050347">
    <property type="entry name" value="Bact_Beta-galactosidase"/>
</dbReference>
<dbReference type="SMART" id="SM00776">
    <property type="entry name" value="NPCBM"/>
    <property type="match status" value="1"/>
</dbReference>
<dbReference type="Gene3D" id="2.70.98.10">
    <property type="match status" value="1"/>
</dbReference>
<organism evidence="10 11">
    <name type="scientific">Persicirhabdus sediminis</name>
    <dbReference type="NCBI Taxonomy" id="454144"/>
    <lineage>
        <taxon>Bacteria</taxon>
        <taxon>Pseudomonadati</taxon>
        <taxon>Verrucomicrobiota</taxon>
        <taxon>Verrucomicrobiia</taxon>
        <taxon>Verrucomicrobiales</taxon>
        <taxon>Verrucomicrobiaceae</taxon>
        <taxon>Persicirhabdus</taxon>
    </lineage>
</organism>
<dbReference type="Pfam" id="PF16353">
    <property type="entry name" value="LacZ_4"/>
    <property type="match status" value="1"/>
</dbReference>
<dbReference type="InterPro" id="IPR013222">
    <property type="entry name" value="Glyco_hyd_98_carb-bd"/>
</dbReference>
<feature type="domain" description="Glycosyl hydrolase family 98 putative carbohydrate-binding module" evidence="8">
    <location>
        <begin position="23"/>
        <end position="169"/>
    </location>
</feature>
<name>A0A8J7MC99_9BACT</name>
<keyword evidence="5" id="KW-0326">Glycosidase</keyword>
<dbReference type="Gene3D" id="3.20.20.80">
    <property type="entry name" value="Glycosidases"/>
    <property type="match status" value="1"/>
</dbReference>
<dbReference type="Gene3D" id="2.60.40.10">
    <property type="entry name" value="Immunoglobulins"/>
    <property type="match status" value="2"/>
</dbReference>
<evidence type="ECO:0000313" key="11">
    <source>
        <dbReference type="Proteomes" id="UP000624703"/>
    </source>
</evidence>
<dbReference type="GO" id="GO:0005990">
    <property type="term" value="P:lactose catabolic process"/>
    <property type="evidence" value="ECO:0007669"/>
    <property type="project" value="TreeGrafter"/>
</dbReference>
<dbReference type="SUPFAM" id="SSF51445">
    <property type="entry name" value="(Trans)glycosidases"/>
    <property type="match status" value="1"/>
</dbReference>
<dbReference type="InterPro" id="IPR004199">
    <property type="entry name" value="B-gal_small/dom_5"/>
</dbReference>
<evidence type="ECO:0000256" key="3">
    <source>
        <dbReference type="ARBA" id="ARBA00012756"/>
    </source>
</evidence>
<dbReference type="InterPro" id="IPR006104">
    <property type="entry name" value="Glyco_hydro_2_N"/>
</dbReference>
<feature type="chain" id="PRO_5035253013" description="beta-galactosidase" evidence="7">
    <location>
        <begin position="24"/>
        <end position="1398"/>
    </location>
</feature>
<dbReference type="Pfam" id="PF08305">
    <property type="entry name" value="NPCBM"/>
    <property type="match status" value="1"/>
</dbReference>
<dbReference type="Pfam" id="PF02837">
    <property type="entry name" value="Glyco_hydro_2_N"/>
    <property type="match status" value="1"/>
</dbReference>
<evidence type="ECO:0000259" key="8">
    <source>
        <dbReference type="SMART" id="SM00776"/>
    </source>
</evidence>